<evidence type="ECO:0000313" key="3">
    <source>
        <dbReference type="EMBL" id="AJD93432.1"/>
    </source>
</evidence>
<dbReference type="PANTHER" id="PTHR12521:SF0">
    <property type="entry name" value="ADP-RIBOSE GLYCOHYDROLASE OARD1"/>
    <property type="match status" value="1"/>
</dbReference>
<reference evidence="3 4" key="1">
    <citation type="submission" date="2014-08" db="EMBL/GenBank/DDBJ databases">
        <title>Complete genome of a marine bacteria Jeotgalibacillus malaysiensis.</title>
        <authorList>
            <person name="Yaakop A.S."/>
            <person name="Chan K.-G."/>
            <person name="Goh K.M."/>
        </authorList>
    </citation>
    <scope>NUCLEOTIDE SEQUENCE [LARGE SCALE GENOMIC DNA]</scope>
    <source>
        <strain evidence="3 4">D5</strain>
        <plasmid evidence="4">Plasmid</plasmid>
    </source>
</reference>
<keyword evidence="3" id="KW-0614">Plasmid</keyword>
<proteinExistence type="predicted"/>
<evidence type="ECO:0000313" key="4">
    <source>
        <dbReference type="Proteomes" id="UP000031449"/>
    </source>
</evidence>
<dbReference type="InterPro" id="IPR043472">
    <property type="entry name" value="Macro_dom-like"/>
</dbReference>
<dbReference type="InterPro" id="IPR050892">
    <property type="entry name" value="ADP-ribose_metab_enzymes"/>
</dbReference>
<geneLocation type="plasmid" evidence="4"/>
<dbReference type="Gene3D" id="3.40.220.10">
    <property type="entry name" value="Leucine Aminopeptidase, subunit E, domain 1"/>
    <property type="match status" value="1"/>
</dbReference>
<dbReference type="PROSITE" id="PS51154">
    <property type="entry name" value="MACRO"/>
    <property type="match status" value="1"/>
</dbReference>
<accession>A0A0B5AXM2</accession>
<dbReference type="Proteomes" id="UP000031449">
    <property type="component" value="Plasmid unnamed"/>
</dbReference>
<dbReference type="GO" id="GO:0140291">
    <property type="term" value="P:peptidyl-glutamate ADP-deribosylation"/>
    <property type="evidence" value="ECO:0007669"/>
    <property type="project" value="TreeGrafter"/>
</dbReference>
<feature type="domain" description="Macro" evidence="2">
    <location>
        <begin position="1"/>
        <end position="146"/>
    </location>
</feature>
<evidence type="ECO:0000259" key="2">
    <source>
        <dbReference type="PROSITE" id="PS51154"/>
    </source>
</evidence>
<dbReference type="EMBL" id="CP009417">
    <property type="protein sequence ID" value="AJD93432.1"/>
    <property type="molecule type" value="Genomic_DNA"/>
</dbReference>
<dbReference type="BioCyc" id="JESP1508404:G14D9-13399-MONOMER"/>
<dbReference type="InterPro" id="IPR002589">
    <property type="entry name" value="Macro_dom"/>
</dbReference>
<organism evidence="3 4">
    <name type="scientific">Jeotgalibacillus malaysiensis</name>
    <dbReference type="NCBI Taxonomy" id="1508404"/>
    <lineage>
        <taxon>Bacteria</taxon>
        <taxon>Bacillati</taxon>
        <taxon>Bacillota</taxon>
        <taxon>Bacilli</taxon>
        <taxon>Bacillales</taxon>
        <taxon>Caryophanaceae</taxon>
        <taxon>Jeotgalibacillus</taxon>
    </lineage>
</organism>
<dbReference type="AlphaFoldDB" id="A0A0B5AXM2"/>
<dbReference type="Pfam" id="PF01661">
    <property type="entry name" value="Macro"/>
    <property type="match status" value="1"/>
</dbReference>
<dbReference type="SUPFAM" id="SSF52949">
    <property type="entry name" value="Macro domain-like"/>
    <property type="match status" value="1"/>
</dbReference>
<gene>
    <name evidence="3" type="ORF">JMA_41150</name>
</gene>
<dbReference type="CDD" id="cd02901">
    <property type="entry name" value="Macro_Poa1p-like"/>
    <property type="match status" value="1"/>
</dbReference>
<dbReference type="HOGENOM" id="CLU_054419_4_0_9"/>
<dbReference type="KEGG" id="jeo:JMA_41150"/>
<name>A0A0B5AXM2_9BACL</name>
<dbReference type="PANTHER" id="PTHR12521">
    <property type="entry name" value="PROTEIN C6ORF130"/>
    <property type="match status" value="1"/>
</dbReference>
<comment type="catalytic activity">
    <reaction evidence="1">
        <text>an N-(ADP-alpha-D-ribosyl)-thymidine in DNA + H2O = a thymidine in DNA + ADP-D-ribose</text>
        <dbReference type="Rhea" id="RHEA:71655"/>
        <dbReference type="Rhea" id="RHEA-COMP:13556"/>
        <dbReference type="Rhea" id="RHEA-COMP:18051"/>
        <dbReference type="ChEBI" id="CHEBI:15377"/>
        <dbReference type="ChEBI" id="CHEBI:57967"/>
        <dbReference type="ChEBI" id="CHEBI:137386"/>
        <dbReference type="ChEBI" id="CHEBI:191199"/>
    </reaction>
    <physiologicalReaction direction="left-to-right" evidence="1">
        <dbReference type="Rhea" id="RHEA:71656"/>
    </physiologicalReaction>
</comment>
<keyword evidence="4" id="KW-1185">Reference proteome</keyword>
<evidence type="ECO:0000256" key="1">
    <source>
        <dbReference type="ARBA" id="ARBA00035885"/>
    </source>
</evidence>
<dbReference type="OrthoDB" id="9780211at2"/>
<sequence length="146" mass="16747">MKLQYVEKEQDLFLMDKHYVLAHCVSEDCAMGAGIALEFRKRIPEMPDIVKAQNPKIGDAIPYITKGGRIVVNLFTKAKYNHKPTYETLTMSLISFREYMKKHRFTHIAIPLIGSGLDKLDWKQVSGIVQTVFANEEMEIVVCIKK</sequence>
<protein>
    <recommendedName>
        <fullName evidence="2">Macro domain-containing protein</fullName>
    </recommendedName>
</protein>